<feature type="signal peptide" evidence="1">
    <location>
        <begin position="1"/>
        <end position="25"/>
    </location>
</feature>
<organism evidence="2 3">
    <name type="scientific">Xylanibacter ruminicola</name>
    <name type="common">Prevotella ruminicola</name>
    <dbReference type="NCBI Taxonomy" id="839"/>
    <lineage>
        <taxon>Bacteria</taxon>
        <taxon>Pseudomonadati</taxon>
        <taxon>Bacteroidota</taxon>
        <taxon>Bacteroidia</taxon>
        <taxon>Bacteroidales</taxon>
        <taxon>Prevotellaceae</taxon>
        <taxon>Xylanibacter</taxon>
    </lineage>
</organism>
<dbReference type="EMBL" id="SUYC01000012">
    <property type="protein sequence ID" value="MBE6271422.1"/>
    <property type="molecule type" value="Genomic_DNA"/>
</dbReference>
<dbReference type="Proteomes" id="UP000806522">
    <property type="component" value="Unassembled WGS sequence"/>
</dbReference>
<evidence type="ECO:0000313" key="2">
    <source>
        <dbReference type="EMBL" id="MBE6271422.1"/>
    </source>
</evidence>
<keyword evidence="1" id="KW-0732">Signal</keyword>
<feature type="chain" id="PRO_5039284983" evidence="1">
    <location>
        <begin position="26"/>
        <end position="164"/>
    </location>
</feature>
<sequence>MTSVIFKHVVATVVLVFASVMNLNAQQAQPSSPDEMLNQIGMLKRLEAMQPDSVGPKYQLALASLSYAITNPQAPQTEPLLAQAGNTIDQMAQMKGANQSDLCTLRGFLLMVRIVQNPAQNGQKYYLQVLQNFEKALKLNPHNTLAQELQSKFVEGMMKQTAAQ</sequence>
<reference evidence="2" key="1">
    <citation type="submission" date="2019-04" db="EMBL/GenBank/DDBJ databases">
        <title>Evolution of Biomass-Degrading Anaerobic Consortia Revealed by Metagenomics.</title>
        <authorList>
            <person name="Peng X."/>
        </authorList>
    </citation>
    <scope>NUCLEOTIDE SEQUENCE</scope>
    <source>
        <strain evidence="2">SIG140</strain>
    </source>
</reference>
<evidence type="ECO:0000313" key="3">
    <source>
        <dbReference type="Proteomes" id="UP000806522"/>
    </source>
</evidence>
<accession>A0A9D5P3S4</accession>
<evidence type="ECO:0000256" key="1">
    <source>
        <dbReference type="SAM" id="SignalP"/>
    </source>
</evidence>
<protein>
    <submittedName>
        <fullName evidence="2">Uncharacterized protein</fullName>
    </submittedName>
</protein>
<proteinExistence type="predicted"/>
<comment type="caution">
    <text evidence="2">The sequence shown here is derived from an EMBL/GenBank/DDBJ whole genome shotgun (WGS) entry which is preliminary data.</text>
</comment>
<dbReference type="AlphaFoldDB" id="A0A9D5P3S4"/>
<name>A0A9D5P3S4_XYLRU</name>
<gene>
    <name evidence="2" type="ORF">E7101_10805</name>
</gene>